<dbReference type="Pfam" id="PF05193">
    <property type="entry name" value="Peptidase_M16_C"/>
    <property type="match status" value="1"/>
</dbReference>
<dbReference type="GO" id="GO:0005739">
    <property type="term" value="C:mitochondrion"/>
    <property type="evidence" value="ECO:0007669"/>
    <property type="project" value="TreeGrafter"/>
</dbReference>
<dbReference type="InterPro" id="IPR007863">
    <property type="entry name" value="Peptidase_M16_C"/>
</dbReference>
<feature type="domain" description="Peptidase M16 C-terminal" evidence="4">
    <location>
        <begin position="201"/>
        <end position="328"/>
    </location>
</feature>
<evidence type="ECO:0000256" key="2">
    <source>
        <dbReference type="ARBA" id="ARBA00007261"/>
    </source>
</evidence>
<gene>
    <name evidence="5" type="ORF">SELO1098_LOCUS27667</name>
</gene>
<dbReference type="EMBL" id="HBIC01053876">
    <property type="protein sequence ID" value="CAE0298813.1"/>
    <property type="molecule type" value="Transcribed_RNA"/>
</dbReference>
<dbReference type="Pfam" id="PF00675">
    <property type="entry name" value="Peptidase_M16"/>
    <property type="match status" value="1"/>
</dbReference>
<dbReference type="SUPFAM" id="SSF63411">
    <property type="entry name" value="LuxS/MPP-like metallohydrolase"/>
    <property type="match status" value="2"/>
</dbReference>
<feature type="domain" description="Peptidase M16 N-terminal" evidence="3">
    <location>
        <begin position="53"/>
        <end position="197"/>
    </location>
</feature>
<reference evidence="5" key="1">
    <citation type="submission" date="2021-01" db="EMBL/GenBank/DDBJ databases">
        <authorList>
            <person name="Corre E."/>
            <person name="Pelletier E."/>
            <person name="Niang G."/>
            <person name="Scheremetjew M."/>
            <person name="Finn R."/>
            <person name="Kale V."/>
            <person name="Holt S."/>
            <person name="Cochrane G."/>
            <person name="Meng A."/>
            <person name="Brown T."/>
            <person name="Cohen L."/>
        </authorList>
    </citation>
    <scope>NUCLEOTIDE SEQUENCE</scope>
    <source>
        <strain evidence="5">CCAP 955/1</strain>
    </source>
</reference>
<comment type="similarity">
    <text evidence="2">Belongs to the peptidase M16 family.</text>
</comment>
<proteinExistence type="inferred from homology"/>
<dbReference type="PANTHER" id="PTHR11851">
    <property type="entry name" value="METALLOPROTEASE"/>
    <property type="match status" value="1"/>
</dbReference>
<dbReference type="Gene3D" id="3.30.830.10">
    <property type="entry name" value="Metalloenzyme, LuxS/M16 peptidase-like"/>
    <property type="match status" value="2"/>
</dbReference>
<dbReference type="InterPro" id="IPR011765">
    <property type="entry name" value="Pept_M16_N"/>
</dbReference>
<name>A0A7S3MGI9_9STRA</name>
<dbReference type="GO" id="GO:0046872">
    <property type="term" value="F:metal ion binding"/>
    <property type="evidence" value="ECO:0007669"/>
    <property type="project" value="InterPro"/>
</dbReference>
<dbReference type="InterPro" id="IPR050361">
    <property type="entry name" value="MPP/UQCRC_Complex"/>
</dbReference>
<accession>A0A7S3MGI9</accession>
<comment type="function">
    <text evidence="1">Substrate recognition and binding subunit of the essential mitochondrial processing protease (MPP), which cleaves the mitochondrial sequence off newly imported precursors proteins.</text>
</comment>
<dbReference type="PANTHER" id="PTHR11851:SF49">
    <property type="entry name" value="MITOCHONDRIAL-PROCESSING PEPTIDASE SUBUNIT ALPHA"/>
    <property type="match status" value="1"/>
</dbReference>
<organism evidence="5">
    <name type="scientific">Spumella elongata</name>
    <dbReference type="NCBI Taxonomy" id="89044"/>
    <lineage>
        <taxon>Eukaryota</taxon>
        <taxon>Sar</taxon>
        <taxon>Stramenopiles</taxon>
        <taxon>Ochrophyta</taxon>
        <taxon>Chrysophyceae</taxon>
        <taxon>Chromulinales</taxon>
        <taxon>Chromulinaceae</taxon>
        <taxon>Spumella</taxon>
    </lineage>
</organism>
<evidence type="ECO:0000256" key="1">
    <source>
        <dbReference type="ARBA" id="ARBA00002123"/>
    </source>
</evidence>
<protein>
    <submittedName>
        <fullName evidence="5">Uncharacterized protein</fullName>
    </submittedName>
</protein>
<evidence type="ECO:0000259" key="4">
    <source>
        <dbReference type="Pfam" id="PF05193"/>
    </source>
</evidence>
<evidence type="ECO:0000313" key="5">
    <source>
        <dbReference type="EMBL" id="CAE0298813.1"/>
    </source>
</evidence>
<evidence type="ECO:0000259" key="3">
    <source>
        <dbReference type="Pfam" id="PF00675"/>
    </source>
</evidence>
<dbReference type="AlphaFoldDB" id="A0A7S3MGI9"/>
<sequence>MLCRLKSSTSVLSKARMATLVATEEFPYNVTVTPKVSAPAVIKANKLASGVQVVTRTNNSSTVSLKFAVLGGSSTEGTAKGAAHFLSHAAFAGTQNSTGLKLVKHLETLGASFESHADREKIVYDVRVLPDKAEAAIEAVVSAIASPPHAAYVLEEIRAKAQIDYNKFAVDRSAQLQELLFEAAYGESPLGSSRLAPNLKKLTVADVLKYRAAHFVRGNVVVVGNGIGQEQLEAAINKSVAALPEGPAVALPASTYVGGDVKVRTDLDGASLFGLAFPVPAGDAGKPFKILNALIGEKLASQNVCARNFIHSFAAGGIFGVESGAPQHLQLVADELKAIAAKSPSIDAVKQKLTLEHFLALEGADSTGSLLSAHQRGVAAPAAGDLRSVTPEAVSAAAAAALKANPSYAVLGATTGTPTFAAISKLLR</sequence>
<dbReference type="InterPro" id="IPR011249">
    <property type="entry name" value="Metalloenz_LuxS/M16"/>
</dbReference>